<dbReference type="SMART" id="SM00220">
    <property type="entry name" value="S_TKc"/>
    <property type="match status" value="1"/>
</dbReference>
<dbReference type="GO" id="GO:0004672">
    <property type="term" value="F:protein kinase activity"/>
    <property type="evidence" value="ECO:0007669"/>
    <property type="project" value="InterPro"/>
</dbReference>
<name>A0AAF3F5V4_9BILA</name>
<proteinExistence type="predicted"/>
<dbReference type="InterPro" id="IPR001245">
    <property type="entry name" value="Ser-Thr/Tyr_kinase_cat_dom"/>
</dbReference>
<dbReference type="GO" id="GO:0005524">
    <property type="term" value="F:ATP binding"/>
    <property type="evidence" value="ECO:0007669"/>
    <property type="project" value="InterPro"/>
</dbReference>
<dbReference type="WBParaSite" id="MBELARI_LOCUS2280">
    <property type="protein sequence ID" value="MBELARI_LOCUS2280"/>
    <property type="gene ID" value="MBELARI_LOCUS2280"/>
</dbReference>
<dbReference type="InterPro" id="IPR011009">
    <property type="entry name" value="Kinase-like_dom_sf"/>
</dbReference>
<evidence type="ECO:0000313" key="2">
    <source>
        <dbReference type="Proteomes" id="UP000887575"/>
    </source>
</evidence>
<dbReference type="Pfam" id="PF07714">
    <property type="entry name" value="PK_Tyr_Ser-Thr"/>
    <property type="match status" value="1"/>
</dbReference>
<dbReference type="AlphaFoldDB" id="A0AAF3F5V4"/>
<evidence type="ECO:0000259" key="1">
    <source>
        <dbReference type="PROSITE" id="PS50011"/>
    </source>
</evidence>
<keyword evidence="2" id="KW-1185">Reference proteome</keyword>
<accession>A0AAF3F5V4</accession>
<dbReference type="PROSITE" id="PS50011">
    <property type="entry name" value="PROTEIN_KINASE_DOM"/>
    <property type="match status" value="1"/>
</dbReference>
<feature type="domain" description="Protein kinase" evidence="1">
    <location>
        <begin position="3"/>
        <end position="228"/>
    </location>
</feature>
<sequence length="228" mass="26338">MADSMIDEISSGGFGRVFLLRAYNPPIIMKEILVGSDWLEPETEMSILKDLVHQHIVKYLAPPLDFSYTGENYPIFMEYCEEGSLKHAITDPTLNYSISTIVKCEEDLYKGDVYSTGLVIWELIERRNLKEPVEFISFSPTRCSNVKKVQLLVISCSCPRTKMINRWGIEEAFRETVKLKEIFNFNEQPERQRFQQYLKEPDGLNFLKHGVEKTTKVIATISNNIAKK</sequence>
<dbReference type="SUPFAM" id="SSF56112">
    <property type="entry name" value="Protein kinase-like (PK-like)"/>
    <property type="match status" value="1"/>
</dbReference>
<dbReference type="Gene3D" id="1.10.510.10">
    <property type="entry name" value="Transferase(Phosphotransferase) domain 1"/>
    <property type="match status" value="1"/>
</dbReference>
<evidence type="ECO:0000313" key="3">
    <source>
        <dbReference type="WBParaSite" id="MBELARI_LOCUS2280"/>
    </source>
</evidence>
<organism evidence="2 3">
    <name type="scientific">Mesorhabditis belari</name>
    <dbReference type="NCBI Taxonomy" id="2138241"/>
    <lineage>
        <taxon>Eukaryota</taxon>
        <taxon>Metazoa</taxon>
        <taxon>Ecdysozoa</taxon>
        <taxon>Nematoda</taxon>
        <taxon>Chromadorea</taxon>
        <taxon>Rhabditida</taxon>
        <taxon>Rhabditina</taxon>
        <taxon>Rhabditomorpha</taxon>
        <taxon>Rhabditoidea</taxon>
        <taxon>Rhabditidae</taxon>
        <taxon>Mesorhabditinae</taxon>
        <taxon>Mesorhabditis</taxon>
    </lineage>
</organism>
<protein>
    <recommendedName>
        <fullName evidence="1">Protein kinase domain-containing protein</fullName>
    </recommendedName>
</protein>
<reference evidence="3" key="1">
    <citation type="submission" date="2024-02" db="UniProtKB">
        <authorList>
            <consortium name="WormBaseParasite"/>
        </authorList>
    </citation>
    <scope>IDENTIFICATION</scope>
</reference>
<dbReference type="InterPro" id="IPR000719">
    <property type="entry name" value="Prot_kinase_dom"/>
</dbReference>
<dbReference type="Proteomes" id="UP000887575">
    <property type="component" value="Unassembled WGS sequence"/>
</dbReference>